<accession>A0A4V6ENZ1</accession>
<keyword evidence="1" id="KW-1133">Transmembrane helix</keyword>
<keyword evidence="4" id="KW-1185">Reference proteome</keyword>
<dbReference type="InterPro" id="IPR025746">
    <property type="entry name" value="PilX_N_dom"/>
</dbReference>
<dbReference type="Proteomes" id="UP000306409">
    <property type="component" value="Chromosome"/>
</dbReference>
<sequence>MRRVINLKKNQGSALTIVLFMLFMLSVMAIAVIALTGSELSMSVMTSDRSKALQYAQAGAEKAAQIIDGKVAQAHENALKESFEEIQSRIDQFKNKDEEGNPVPVDPPFYGLIDNSDVNEIKIIDQDELRKIYENEYKYKFESKMDELFNTSSSDTVDFDKGKFTYSIFEVERSSNSQIRILNPQNTFNPSKSIKIKSTGEYKSTANTSTYKRSIEAEFQILVEEIPKQIGYMTKVKVNKLGDKPPMLSGKALIAEKNIISLGAVNITGNVVNCGTMPTYGNHNQYINYSRDSYAFGGILAGLVSSGNTSIHDFWSDQDLGEKIIENLEAKSNELASELGININTLKYSNHKGSFNINGDAGTLSYLHSLYGESDINISGNTFARSVVVESQANYSEAKFKNLFTYDDLKINGNNANVYIGDKDKNIYGLLFGLTPNRNSGNDIISSAVIVAGDSNLEVYGSVYVGGSSLYSDYVAGGEMFVPGISIQKSDDRPAAAFEKDGNPIYNKDNVFYLYNKTINDYISLPENYITWKDYYVNSYGKNKEMMYSTIVSLDPFNFFERAMHFKKIWDYWKDDIEYAAYFNTGDIEISVDLNGKIVGYCYGGVAANDTFYSPATGFSEGDGDFIDNARDGNSLYSKHMDLFIETPSSDDLLRNPNTTDSSLKLKKLSDSINNTVFTKSTFYEDSNDINKFMYYSAGNVVLSNNSITDGTNKKNIDIGKGYGKGIVYAKGDIYVKDGTTFDGILIAEGNIVFFGDATITYDENVVGELITDGNPNIGRFFKYSATDIIMNDDNAIIQTINMKDMKYIKVISWKETDK</sequence>
<feature type="transmembrane region" description="Helical" evidence="1">
    <location>
        <begin position="12"/>
        <end position="35"/>
    </location>
</feature>
<keyword evidence="1" id="KW-0812">Transmembrane</keyword>
<keyword evidence="1" id="KW-0472">Membrane</keyword>
<dbReference type="KEGG" id="rher:EHE19_006710"/>
<dbReference type="RefSeq" id="WP_137698878.1">
    <property type="nucleotide sequence ID" value="NZ_CP061336.1"/>
</dbReference>
<proteinExistence type="predicted"/>
<dbReference type="OrthoDB" id="1736103at2"/>
<evidence type="ECO:0000313" key="3">
    <source>
        <dbReference type="EMBL" id="QNU68118.1"/>
    </source>
</evidence>
<evidence type="ECO:0000256" key="1">
    <source>
        <dbReference type="SAM" id="Phobius"/>
    </source>
</evidence>
<evidence type="ECO:0000313" key="4">
    <source>
        <dbReference type="Proteomes" id="UP000306409"/>
    </source>
</evidence>
<dbReference type="EMBL" id="CP061336">
    <property type="protein sequence ID" value="QNU68118.1"/>
    <property type="molecule type" value="Genomic_DNA"/>
</dbReference>
<name>A0A4V6ENZ1_9FIRM</name>
<protein>
    <submittedName>
        <fullName evidence="3">Pilus assembly PilX N-terminal domain-containing protein</fullName>
    </submittedName>
</protein>
<organism evidence="3 4">
    <name type="scientific">Ruminiclostridium herbifermentans</name>
    <dbReference type="NCBI Taxonomy" id="2488810"/>
    <lineage>
        <taxon>Bacteria</taxon>
        <taxon>Bacillati</taxon>
        <taxon>Bacillota</taxon>
        <taxon>Clostridia</taxon>
        <taxon>Eubacteriales</taxon>
        <taxon>Oscillospiraceae</taxon>
        <taxon>Ruminiclostridium</taxon>
    </lineage>
</organism>
<evidence type="ECO:0000259" key="2">
    <source>
        <dbReference type="Pfam" id="PF14341"/>
    </source>
</evidence>
<gene>
    <name evidence="3" type="ORF">EHE19_006710</name>
</gene>
<dbReference type="AlphaFoldDB" id="A0A4V6ENZ1"/>
<reference evidence="3 4" key="1">
    <citation type="submission" date="2020-09" db="EMBL/GenBank/DDBJ databases">
        <title>Characterization and genome sequencing of Ruminiclostridium sp. nov. MA18.</title>
        <authorList>
            <person name="Rettenmaier R."/>
            <person name="Kowollik M.-L."/>
            <person name="Liebl W."/>
            <person name="Zverlov V."/>
        </authorList>
    </citation>
    <scope>NUCLEOTIDE SEQUENCE [LARGE SCALE GENOMIC DNA]</scope>
    <source>
        <strain evidence="3 4">MA18</strain>
    </source>
</reference>
<feature type="domain" description="Type 4 fimbrial biogenesis protein PilX N-terminal" evidence="2">
    <location>
        <begin position="11"/>
        <end position="60"/>
    </location>
</feature>
<dbReference type="Pfam" id="PF14341">
    <property type="entry name" value="PilX_N"/>
    <property type="match status" value="1"/>
</dbReference>